<accession>A0A5B8A1P7</accession>
<sequence length="143" mass="16169">MNTRFLPDLVTPAQRRRFVHLFAARVAADRLLGPAFAGELSVVGHRVSRAECAWWEQALAGKCYTGRLTPEAHQLPLTGQHFAQWCHLLDATLHQHFHGPQATEARGLLRNFATMLAHWQFARQSRQLGSHTIRRVTETLQAA</sequence>
<dbReference type="InterPro" id="IPR012292">
    <property type="entry name" value="Globin/Proto"/>
</dbReference>
<name>A0A5B8A1P7_9BACT</name>
<dbReference type="GO" id="GO:0020037">
    <property type="term" value="F:heme binding"/>
    <property type="evidence" value="ECO:0007669"/>
    <property type="project" value="InterPro"/>
</dbReference>
<dbReference type="Gene3D" id="1.10.490.10">
    <property type="entry name" value="Globins"/>
    <property type="match status" value="1"/>
</dbReference>
<dbReference type="AlphaFoldDB" id="A0A5B8A1P7"/>
<proteinExistence type="predicted"/>
<dbReference type="InterPro" id="IPR009050">
    <property type="entry name" value="Globin-like_sf"/>
</dbReference>
<evidence type="ECO:0000313" key="2">
    <source>
        <dbReference type="Proteomes" id="UP000305398"/>
    </source>
</evidence>
<protein>
    <recommendedName>
        <fullName evidence="3">Group III truncated hemoglobin</fullName>
    </recommendedName>
</protein>
<dbReference type="Proteomes" id="UP000305398">
    <property type="component" value="Chromosome"/>
</dbReference>
<evidence type="ECO:0000313" key="1">
    <source>
        <dbReference type="EMBL" id="QDA61039.1"/>
    </source>
</evidence>
<dbReference type="OrthoDB" id="886858at2"/>
<dbReference type="EMBL" id="CP040896">
    <property type="protein sequence ID" value="QDA61039.1"/>
    <property type="molecule type" value="Genomic_DNA"/>
</dbReference>
<dbReference type="SUPFAM" id="SSF46458">
    <property type="entry name" value="Globin-like"/>
    <property type="match status" value="1"/>
</dbReference>
<dbReference type="GO" id="GO:0019825">
    <property type="term" value="F:oxygen binding"/>
    <property type="evidence" value="ECO:0007669"/>
    <property type="project" value="InterPro"/>
</dbReference>
<reference evidence="1 2" key="1">
    <citation type="submission" date="2019-06" db="EMBL/GenBank/DDBJ databases">
        <authorList>
            <person name="Srinivasan S."/>
        </authorList>
    </citation>
    <scope>NUCLEOTIDE SEQUENCE [LARGE SCALE GENOMIC DNA]</scope>
    <source>
        <strain evidence="1 2">17J68-5</strain>
    </source>
</reference>
<evidence type="ECO:0008006" key="3">
    <source>
        <dbReference type="Google" id="ProtNLM"/>
    </source>
</evidence>
<keyword evidence="2" id="KW-1185">Reference proteome</keyword>
<gene>
    <name evidence="1" type="ORF">FHG12_13410</name>
</gene>
<dbReference type="RefSeq" id="WP_139516213.1">
    <property type="nucleotide sequence ID" value="NZ_CP040896.1"/>
</dbReference>
<dbReference type="KEGG" id="hyj:FHG12_13410"/>
<organism evidence="1 2">
    <name type="scientific">Hymenobacter jejuensis</name>
    <dbReference type="NCBI Taxonomy" id="2502781"/>
    <lineage>
        <taxon>Bacteria</taxon>
        <taxon>Pseudomonadati</taxon>
        <taxon>Bacteroidota</taxon>
        <taxon>Cytophagia</taxon>
        <taxon>Cytophagales</taxon>
        <taxon>Hymenobacteraceae</taxon>
        <taxon>Hymenobacter</taxon>
    </lineage>
</organism>